<evidence type="ECO:0000256" key="2">
    <source>
        <dbReference type="ARBA" id="ARBA00022516"/>
    </source>
</evidence>
<evidence type="ECO:0000313" key="7">
    <source>
        <dbReference type="EMBL" id="GAA5148610.1"/>
    </source>
</evidence>
<dbReference type="CDD" id="cd07986">
    <property type="entry name" value="LPLAT_ACT14924-like"/>
    <property type="match status" value="1"/>
</dbReference>
<evidence type="ECO:0000313" key="8">
    <source>
        <dbReference type="Proteomes" id="UP001499852"/>
    </source>
</evidence>
<dbReference type="InterPro" id="IPR016181">
    <property type="entry name" value="Acyl_CoA_acyltransferase"/>
</dbReference>
<keyword evidence="4" id="KW-0443">Lipid metabolism</keyword>
<comment type="caution">
    <text evidence="7">The sequence shown here is derived from an EMBL/GenBank/DDBJ whole genome shotgun (WGS) entry which is preliminary data.</text>
</comment>
<comment type="pathway">
    <text evidence="1">Lipid metabolism.</text>
</comment>
<dbReference type="Pfam" id="PF19576">
    <property type="entry name" value="Acyltransf_2"/>
    <property type="match status" value="1"/>
</dbReference>
<dbReference type="SUPFAM" id="SSF69593">
    <property type="entry name" value="Glycerol-3-phosphate (1)-acyltransferase"/>
    <property type="match status" value="1"/>
</dbReference>
<protein>
    <submittedName>
        <fullName evidence="7">GNAT family N-acetyltransferase</fullName>
    </submittedName>
</protein>
<organism evidence="7 8">
    <name type="scientific">Prosthecobacter algae</name>
    <dbReference type="NCBI Taxonomy" id="1144682"/>
    <lineage>
        <taxon>Bacteria</taxon>
        <taxon>Pseudomonadati</taxon>
        <taxon>Verrucomicrobiota</taxon>
        <taxon>Verrucomicrobiia</taxon>
        <taxon>Verrucomicrobiales</taxon>
        <taxon>Verrucomicrobiaceae</taxon>
        <taxon>Prosthecobacter</taxon>
    </lineage>
</organism>
<evidence type="ECO:0000256" key="5">
    <source>
        <dbReference type="ARBA" id="ARBA00023315"/>
    </source>
</evidence>
<proteinExistence type="predicted"/>
<reference evidence="8" key="1">
    <citation type="journal article" date="2019" name="Int. J. Syst. Evol. Microbiol.">
        <title>The Global Catalogue of Microorganisms (GCM) 10K type strain sequencing project: providing services to taxonomists for standard genome sequencing and annotation.</title>
        <authorList>
            <consortium name="The Broad Institute Genomics Platform"/>
            <consortium name="The Broad Institute Genome Sequencing Center for Infectious Disease"/>
            <person name="Wu L."/>
            <person name="Ma J."/>
        </authorList>
    </citation>
    <scope>NUCLEOTIDE SEQUENCE [LARGE SCALE GENOMIC DNA]</scope>
    <source>
        <strain evidence="8">JCM 18053</strain>
    </source>
</reference>
<dbReference type="InterPro" id="IPR045746">
    <property type="entry name" value="ACT14924-like_Acyltransf_dom"/>
</dbReference>
<keyword evidence="8" id="KW-1185">Reference proteome</keyword>
<evidence type="ECO:0000259" key="6">
    <source>
        <dbReference type="SMART" id="SM00563"/>
    </source>
</evidence>
<evidence type="ECO:0000256" key="1">
    <source>
        <dbReference type="ARBA" id="ARBA00005189"/>
    </source>
</evidence>
<dbReference type="Gene3D" id="3.40.630.30">
    <property type="match status" value="1"/>
</dbReference>
<dbReference type="PANTHER" id="PTHR37323">
    <property type="entry name" value="GCN5-RELATED N-ACETYLTRANSFERASE"/>
    <property type="match status" value="1"/>
</dbReference>
<keyword evidence="5" id="KW-0012">Acyltransferase</keyword>
<gene>
    <name evidence="7" type="ORF">GCM10023213_45180</name>
</gene>
<dbReference type="PANTHER" id="PTHR37323:SF1">
    <property type="entry name" value="L-ORNITHINE N(ALPHA)-ACYLTRANSFERASE"/>
    <property type="match status" value="1"/>
</dbReference>
<keyword evidence="2" id="KW-0444">Lipid biosynthesis</keyword>
<dbReference type="EMBL" id="BAABIA010000011">
    <property type="protein sequence ID" value="GAA5148610.1"/>
    <property type="molecule type" value="Genomic_DNA"/>
</dbReference>
<dbReference type="Pfam" id="PF13444">
    <property type="entry name" value="Acetyltransf_5"/>
    <property type="match status" value="1"/>
</dbReference>
<evidence type="ECO:0000256" key="3">
    <source>
        <dbReference type="ARBA" id="ARBA00022679"/>
    </source>
</evidence>
<dbReference type="SUPFAM" id="SSF55729">
    <property type="entry name" value="Acyl-CoA N-acyltransferases (Nat)"/>
    <property type="match status" value="1"/>
</dbReference>
<name>A0ABP9PLM4_9BACT</name>
<dbReference type="InterPro" id="IPR002123">
    <property type="entry name" value="Plipid/glycerol_acylTrfase"/>
</dbReference>
<evidence type="ECO:0000256" key="4">
    <source>
        <dbReference type="ARBA" id="ARBA00023098"/>
    </source>
</evidence>
<dbReference type="Proteomes" id="UP001499852">
    <property type="component" value="Unassembled WGS sequence"/>
</dbReference>
<accession>A0ABP9PLM4</accession>
<dbReference type="SMART" id="SM00563">
    <property type="entry name" value="PlsC"/>
    <property type="match status" value="1"/>
</dbReference>
<keyword evidence="3" id="KW-0808">Transferase</keyword>
<dbReference type="RefSeq" id="WP_345738678.1">
    <property type="nucleotide sequence ID" value="NZ_BAABIA010000011.1"/>
</dbReference>
<dbReference type="InterPro" id="IPR052351">
    <property type="entry name" value="Ornithine_N-alpha-AT"/>
</dbReference>
<feature type="domain" description="Phospholipid/glycerol acyltransferase" evidence="6">
    <location>
        <begin position="85"/>
        <end position="207"/>
    </location>
</feature>
<sequence>MILDLRNYLRTPLQRGAYQILGPMLDRSLGLRGLDEIYNGACDLQKNHPDGQTCRTWFDSVLKTMKATYAVEAGADFEFPKSGPLIIIANHPYGILDPVILSHYAAGQRENVKVMTNSMLAAFPALRPHIIAVNPFGGEAAARSNVGAMKEALKHLKAGGTLVIFPAGEVSGYKPGAGIEEPVWSSHVGSLVRRTQATVLPVFFPGSNSPLFHAAGLIHPRLRTGLLLREFCNKRDSEVEMRVGTPIAFSKLRKFEDDEALTKYLRIHTFVLANRRKALPPTEPTSPLLPPSREVALAAEHRMRILHEVQALAERGGRLTGQGNLSVYAAHSHEIPDTLQEIGRLREVTFRSVGEGTGNEIDLDRYDRYYQHLFIWDEEKQQIAGAYRLGRADIILREYGPKGLYTSTLFKFEKPFLAHLESAVEMGRSFITKEYQRNLSSLPLLWKGIAHWMVRNPGYKKLFGPVSISKDYDSLSRKMMVEFLQGNCLHEDLASFVKPRNPFRYLRSRRLMREFISANLQDVDDCSALISSVETDGKGIPILLKHYLRLSGTILSFNVDKDFSSVIDGLILVDLTETDPKLLAKYMGEENCQAYLARHIDAP</sequence>